<keyword evidence="2" id="KW-0808">Transferase</keyword>
<dbReference type="Pfam" id="PF07714">
    <property type="entry name" value="PK_Tyr_Ser-Thr"/>
    <property type="match status" value="1"/>
</dbReference>
<dbReference type="PANTHER" id="PTHR23257:SF969">
    <property type="entry name" value="INTEGRIN-LINKED PROTEIN KINASE"/>
    <property type="match status" value="1"/>
</dbReference>
<gene>
    <name evidence="2" type="ORF">K435DRAFT_579335</name>
</gene>
<proteinExistence type="predicted"/>
<name>A0A4S8KUC9_DENBC</name>
<accession>A0A4S8KUC9</accession>
<dbReference type="GO" id="GO:0007165">
    <property type="term" value="P:signal transduction"/>
    <property type="evidence" value="ECO:0007669"/>
    <property type="project" value="TreeGrafter"/>
</dbReference>
<evidence type="ECO:0000313" key="2">
    <source>
        <dbReference type="EMBL" id="THU79487.1"/>
    </source>
</evidence>
<dbReference type="InterPro" id="IPR011009">
    <property type="entry name" value="Kinase-like_dom_sf"/>
</dbReference>
<dbReference type="PROSITE" id="PS50011">
    <property type="entry name" value="PROTEIN_KINASE_DOM"/>
    <property type="match status" value="1"/>
</dbReference>
<dbReference type="InterPro" id="IPR001245">
    <property type="entry name" value="Ser-Thr/Tyr_kinase_cat_dom"/>
</dbReference>
<dbReference type="Gene3D" id="1.10.510.10">
    <property type="entry name" value="Transferase(Phosphotransferase) domain 1"/>
    <property type="match status" value="1"/>
</dbReference>
<dbReference type="PANTHER" id="PTHR23257">
    <property type="entry name" value="SERINE-THREONINE PROTEIN KINASE"/>
    <property type="match status" value="1"/>
</dbReference>
<evidence type="ECO:0000259" key="1">
    <source>
        <dbReference type="PROSITE" id="PS50011"/>
    </source>
</evidence>
<dbReference type="OrthoDB" id="4062651at2759"/>
<dbReference type="GO" id="GO:0005524">
    <property type="term" value="F:ATP binding"/>
    <property type="evidence" value="ECO:0007669"/>
    <property type="project" value="InterPro"/>
</dbReference>
<reference evidence="2 3" key="1">
    <citation type="journal article" date="2019" name="Nat. Ecol. Evol.">
        <title>Megaphylogeny resolves global patterns of mushroom evolution.</title>
        <authorList>
            <person name="Varga T."/>
            <person name="Krizsan K."/>
            <person name="Foldi C."/>
            <person name="Dima B."/>
            <person name="Sanchez-Garcia M."/>
            <person name="Sanchez-Ramirez S."/>
            <person name="Szollosi G.J."/>
            <person name="Szarkandi J.G."/>
            <person name="Papp V."/>
            <person name="Albert L."/>
            <person name="Andreopoulos W."/>
            <person name="Angelini C."/>
            <person name="Antonin V."/>
            <person name="Barry K.W."/>
            <person name="Bougher N.L."/>
            <person name="Buchanan P."/>
            <person name="Buyck B."/>
            <person name="Bense V."/>
            <person name="Catcheside P."/>
            <person name="Chovatia M."/>
            <person name="Cooper J."/>
            <person name="Damon W."/>
            <person name="Desjardin D."/>
            <person name="Finy P."/>
            <person name="Geml J."/>
            <person name="Haridas S."/>
            <person name="Hughes K."/>
            <person name="Justo A."/>
            <person name="Karasinski D."/>
            <person name="Kautmanova I."/>
            <person name="Kiss B."/>
            <person name="Kocsube S."/>
            <person name="Kotiranta H."/>
            <person name="LaButti K.M."/>
            <person name="Lechner B.E."/>
            <person name="Liimatainen K."/>
            <person name="Lipzen A."/>
            <person name="Lukacs Z."/>
            <person name="Mihaltcheva S."/>
            <person name="Morgado L.N."/>
            <person name="Niskanen T."/>
            <person name="Noordeloos M.E."/>
            <person name="Ohm R.A."/>
            <person name="Ortiz-Santana B."/>
            <person name="Ovrebo C."/>
            <person name="Racz N."/>
            <person name="Riley R."/>
            <person name="Savchenko A."/>
            <person name="Shiryaev A."/>
            <person name="Soop K."/>
            <person name="Spirin V."/>
            <person name="Szebenyi C."/>
            <person name="Tomsovsky M."/>
            <person name="Tulloss R.E."/>
            <person name="Uehling J."/>
            <person name="Grigoriev I.V."/>
            <person name="Vagvolgyi C."/>
            <person name="Papp T."/>
            <person name="Martin F.M."/>
            <person name="Miettinen O."/>
            <person name="Hibbett D.S."/>
            <person name="Nagy L.G."/>
        </authorList>
    </citation>
    <scope>NUCLEOTIDE SEQUENCE [LARGE SCALE GENOMIC DNA]</scope>
    <source>
        <strain evidence="2 3">CBS 962.96</strain>
    </source>
</reference>
<keyword evidence="2" id="KW-0418">Kinase</keyword>
<dbReference type="InterPro" id="IPR008271">
    <property type="entry name" value="Ser/Thr_kinase_AS"/>
</dbReference>
<dbReference type="InterPro" id="IPR000719">
    <property type="entry name" value="Prot_kinase_dom"/>
</dbReference>
<dbReference type="InterPro" id="IPR050167">
    <property type="entry name" value="Ser_Thr_protein_kinase"/>
</dbReference>
<feature type="domain" description="Protein kinase" evidence="1">
    <location>
        <begin position="1"/>
        <end position="141"/>
    </location>
</feature>
<dbReference type="EMBL" id="ML180019">
    <property type="protein sequence ID" value="THU79487.1"/>
    <property type="molecule type" value="Genomic_DNA"/>
</dbReference>
<feature type="non-terminal residue" evidence="2">
    <location>
        <position position="141"/>
    </location>
</feature>
<dbReference type="GO" id="GO:0005737">
    <property type="term" value="C:cytoplasm"/>
    <property type="evidence" value="ECO:0007669"/>
    <property type="project" value="TreeGrafter"/>
</dbReference>
<dbReference type="PROSITE" id="PS00108">
    <property type="entry name" value="PROTEIN_KINASE_ST"/>
    <property type="match status" value="1"/>
</dbReference>
<feature type="non-terminal residue" evidence="2">
    <location>
        <position position="1"/>
    </location>
</feature>
<evidence type="ECO:0000313" key="3">
    <source>
        <dbReference type="Proteomes" id="UP000297245"/>
    </source>
</evidence>
<protein>
    <submittedName>
        <fullName evidence="2">Kinase-like protein</fullName>
    </submittedName>
</protein>
<dbReference type="AlphaFoldDB" id="A0A4S8KUC9"/>
<sequence length="141" mass="15654">KKIVHGDLKGENILITLTGRAVVADFGLSRKVSESSITRFSSLSTNGYAKGSTRWLAPECLLNGGNSTYSSDTYAFACVCYETFTGFVPFYEFPQDISVVFQLSAGRRPARPLDKSDLSDSMWEIMQEYWSQEPSIRPTAS</sequence>
<organism evidence="2 3">
    <name type="scientific">Dendrothele bispora (strain CBS 962.96)</name>
    <dbReference type="NCBI Taxonomy" id="1314807"/>
    <lineage>
        <taxon>Eukaryota</taxon>
        <taxon>Fungi</taxon>
        <taxon>Dikarya</taxon>
        <taxon>Basidiomycota</taxon>
        <taxon>Agaricomycotina</taxon>
        <taxon>Agaricomycetes</taxon>
        <taxon>Agaricomycetidae</taxon>
        <taxon>Agaricales</taxon>
        <taxon>Agaricales incertae sedis</taxon>
        <taxon>Dendrothele</taxon>
    </lineage>
</organism>
<dbReference type="Proteomes" id="UP000297245">
    <property type="component" value="Unassembled WGS sequence"/>
</dbReference>
<dbReference type="GO" id="GO:0004672">
    <property type="term" value="F:protein kinase activity"/>
    <property type="evidence" value="ECO:0007669"/>
    <property type="project" value="InterPro"/>
</dbReference>
<dbReference type="SUPFAM" id="SSF56112">
    <property type="entry name" value="Protein kinase-like (PK-like)"/>
    <property type="match status" value="1"/>
</dbReference>
<keyword evidence="3" id="KW-1185">Reference proteome</keyword>